<sequence length="103" mass="11489">MAAHEASMNFDMEHVRPFLEQLNAKLSLGLAIDHLVSRIEATEHDSAYGCDLTVRFQGQDENLKFSAYIDDIDAPDLYFIVYNPDLATAIDAEMEAFCEANGS</sequence>
<dbReference type="RefSeq" id="WP_160604181.1">
    <property type="nucleotide sequence ID" value="NZ_WTYX01000001.1"/>
</dbReference>
<proteinExistence type="predicted"/>
<reference evidence="1 2" key="1">
    <citation type="submission" date="2019-12" db="EMBL/GenBank/DDBJ databases">
        <title>Genomic-based taxomic classification of the family Erythrobacteraceae.</title>
        <authorList>
            <person name="Xu L."/>
        </authorList>
    </citation>
    <scope>NUCLEOTIDE SEQUENCE [LARGE SCALE GENOMIC DNA]</scope>
    <source>
        <strain evidence="1 2">KCTC 52763</strain>
    </source>
</reference>
<comment type="caution">
    <text evidence="1">The sequence shown here is derived from an EMBL/GenBank/DDBJ whole genome shotgun (WGS) entry which is preliminary data.</text>
</comment>
<dbReference type="EMBL" id="WTYX01000001">
    <property type="protein sequence ID" value="MXO90706.1"/>
    <property type="molecule type" value="Genomic_DNA"/>
</dbReference>
<organism evidence="1 2">
    <name type="scientific">Pontixanthobacter aquaemixtae</name>
    <dbReference type="NCBI Taxonomy" id="1958940"/>
    <lineage>
        <taxon>Bacteria</taxon>
        <taxon>Pseudomonadati</taxon>
        <taxon>Pseudomonadota</taxon>
        <taxon>Alphaproteobacteria</taxon>
        <taxon>Sphingomonadales</taxon>
        <taxon>Erythrobacteraceae</taxon>
        <taxon>Pontixanthobacter</taxon>
    </lineage>
</organism>
<protein>
    <submittedName>
        <fullName evidence="1">Uncharacterized protein</fullName>
    </submittedName>
</protein>
<gene>
    <name evidence="1" type="ORF">GRI41_07730</name>
</gene>
<evidence type="ECO:0000313" key="1">
    <source>
        <dbReference type="EMBL" id="MXO90706.1"/>
    </source>
</evidence>
<dbReference type="Proteomes" id="UP000442714">
    <property type="component" value="Unassembled WGS sequence"/>
</dbReference>
<name>A0A844ZUQ2_9SPHN</name>
<dbReference type="AlphaFoldDB" id="A0A844ZUQ2"/>
<accession>A0A844ZUQ2</accession>
<keyword evidence="2" id="KW-1185">Reference proteome</keyword>
<dbReference type="OrthoDB" id="7854327at2"/>
<evidence type="ECO:0000313" key="2">
    <source>
        <dbReference type="Proteomes" id="UP000442714"/>
    </source>
</evidence>